<dbReference type="PANTHER" id="PTHR33991:SF1">
    <property type="entry name" value="DNA REPAIR PROTEIN RECO"/>
    <property type="match status" value="1"/>
</dbReference>
<comment type="similarity">
    <text evidence="1 7">Belongs to the RecO family.</text>
</comment>
<dbReference type="SUPFAM" id="SSF57863">
    <property type="entry name" value="ArfGap/RecO-like zinc finger"/>
    <property type="match status" value="1"/>
</dbReference>
<dbReference type="NCBIfam" id="TIGR00613">
    <property type="entry name" value="reco"/>
    <property type="match status" value="1"/>
</dbReference>
<comment type="function">
    <text evidence="7">Involved in DNA repair and RecF pathway recombination.</text>
</comment>
<dbReference type="InterPro" id="IPR037278">
    <property type="entry name" value="ARFGAP/RecO"/>
</dbReference>
<dbReference type="Pfam" id="PF02565">
    <property type="entry name" value="RecO_C"/>
    <property type="match status" value="1"/>
</dbReference>
<evidence type="ECO:0000313" key="10">
    <source>
        <dbReference type="Proteomes" id="UP000008467"/>
    </source>
</evidence>
<evidence type="ECO:0000256" key="6">
    <source>
        <dbReference type="ARBA" id="ARBA00033409"/>
    </source>
</evidence>
<keyword evidence="3 7" id="KW-0227">DNA damage</keyword>
<dbReference type="GO" id="GO:0006310">
    <property type="term" value="P:DNA recombination"/>
    <property type="evidence" value="ECO:0007669"/>
    <property type="project" value="UniProtKB-UniRule"/>
</dbReference>
<dbReference type="InterPro" id="IPR042242">
    <property type="entry name" value="RecO_C"/>
</dbReference>
<gene>
    <name evidence="7" type="primary">recO</name>
    <name evidence="9" type="ordered locus">Clole_2062</name>
</gene>
<dbReference type="RefSeq" id="WP_013657070.1">
    <property type="nucleotide sequence ID" value="NC_015275.1"/>
</dbReference>
<dbReference type="Proteomes" id="UP000008467">
    <property type="component" value="Chromosome"/>
</dbReference>
<dbReference type="SUPFAM" id="SSF50249">
    <property type="entry name" value="Nucleic acid-binding proteins"/>
    <property type="match status" value="1"/>
</dbReference>
<reference evidence="9 10" key="1">
    <citation type="journal article" date="2011" name="J. Bacteriol.">
        <title>Complete genome sequence of the cellulose-degrading bacterium Cellulosilyticum lentocellum.</title>
        <authorList>
            <consortium name="US DOE Joint Genome Institute"/>
            <person name="Miller D.A."/>
            <person name="Suen G."/>
            <person name="Bruce D."/>
            <person name="Copeland A."/>
            <person name="Cheng J.F."/>
            <person name="Detter C."/>
            <person name="Goodwin L.A."/>
            <person name="Han C.S."/>
            <person name="Hauser L.J."/>
            <person name="Land M.L."/>
            <person name="Lapidus A."/>
            <person name="Lucas S."/>
            <person name="Meincke L."/>
            <person name="Pitluck S."/>
            <person name="Tapia R."/>
            <person name="Teshima H."/>
            <person name="Woyke T."/>
            <person name="Fox B.G."/>
            <person name="Angert E.R."/>
            <person name="Currie C.R."/>
        </authorList>
    </citation>
    <scope>NUCLEOTIDE SEQUENCE [LARGE SCALE GENOMIC DNA]</scope>
    <source>
        <strain evidence="10">ATCC 49066 / DSM 5427 / NCIMB 11756 / RHM5</strain>
    </source>
</reference>
<evidence type="ECO:0000256" key="1">
    <source>
        <dbReference type="ARBA" id="ARBA00007452"/>
    </source>
</evidence>
<dbReference type="Pfam" id="PF11967">
    <property type="entry name" value="RecO_N"/>
    <property type="match status" value="1"/>
</dbReference>
<dbReference type="AlphaFoldDB" id="F2JQB4"/>
<evidence type="ECO:0000256" key="2">
    <source>
        <dbReference type="ARBA" id="ARBA00021310"/>
    </source>
</evidence>
<name>F2JQB4_CELLD</name>
<keyword evidence="5 7" id="KW-0234">DNA repair</keyword>
<dbReference type="KEGG" id="cle:Clole_2062"/>
<dbReference type="InterPro" id="IPR012340">
    <property type="entry name" value="NA-bd_OB-fold"/>
</dbReference>
<dbReference type="InterPro" id="IPR003717">
    <property type="entry name" value="RecO"/>
</dbReference>
<evidence type="ECO:0000313" key="9">
    <source>
        <dbReference type="EMBL" id="ADZ83776.1"/>
    </source>
</evidence>
<keyword evidence="10" id="KW-1185">Reference proteome</keyword>
<protein>
    <recommendedName>
        <fullName evidence="2 7">DNA repair protein RecO</fullName>
    </recommendedName>
    <alternativeName>
        <fullName evidence="6 7">Recombination protein O</fullName>
    </alternativeName>
</protein>
<sequence>MMVRTKALVIKEYIVGESDKYITLFTKDLGRIQAIAPKAKKSDKGFASATQLFVYGDFMLTSYKDTYRLVSVDLIEMFHNIRNDLSALSYASYMMEFIYYVTEPGLSQSELLKLTLVTLQALSKSEADYKRIRRVFEIRALGLLGFMPQLFACVDCGLAIDEKAEAHYYFSAEAGGLVCKGCKGTYEDGVSLSYSTLYTLQYILTVSLKQLYHFQISEEVQKELDAVGNHYVPYYVDKPFKTLDFIERLEKL</sequence>
<evidence type="ECO:0000256" key="3">
    <source>
        <dbReference type="ARBA" id="ARBA00022763"/>
    </source>
</evidence>
<dbReference type="GO" id="GO:0006302">
    <property type="term" value="P:double-strand break repair"/>
    <property type="evidence" value="ECO:0007669"/>
    <property type="project" value="TreeGrafter"/>
</dbReference>
<accession>F2JQB4</accession>
<dbReference type="Gene3D" id="1.20.1440.120">
    <property type="entry name" value="Recombination protein O, C-terminal domain"/>
    <property type="match status" value="1"/>
</dbReference>
<dbReference type="eggNOG" id="COG1381">
    <property type="taxonomic scope" value="Bacteria"/>
</dbReference>
<evidence type="ECO:0000256" key="7">
    <source>
        <dbReference type="HAMAP-Rule" id="MF_00201"/>
    </source>
</evidence>
<organism evidence="9 10">
    <name type="scientific">Cellulosilyticum lentocellum (strain ATCC 49066 / DSM 5427 / NCIMB 11756 / RHM5)</name>
    <name type="common">Clostridium lentocellum</name>
    <dbReference type="NCBI Taxonomy" id="642492"/>
    <lineage>
        <taxon>Bacteria</taxon>
        <taxon>Bacillati</taxon>
        <taxon>Bacillota</taxon>
        <taxon>Clostridia</taxon>
        <taxon>Lachnospirales</taxon>
        <taxon>Cellulosilyticaceae</taxon>
        <taxon>Cellulosilyticum</taxon>
    </lineage>
</organism>
<feature type="domain" description="DNA replication/recombination mediator RecO N-terminal" evidence="8">
    <location>
        <begin position="1"/>
        <end position="78"/>
    </location>
</feature>
<evidence type="ECO:0000259" key="8">
    <source>
        <dbReference type="Pfam" id="PF11967"/>
    </source>
</evidence>
<keyword evidence="4 7" id="KW-0233">DNA recombination</keyword>
<dbReference type="InterPro" id="IPR022572">
    <property type="entry name" value="DNA_rep/recomb_RecO_N"/>
</dbReference>
<dbReference type="STRING" id="642492.Clole_2062"/>
<proteinExistence type="inferred from homology"/>
<evidence type="ECO:0000256" key="4">
    <source>
        <dbReference type="ARBA" id="ARBA00023172"/>
    </source>
</evidence>
<evidence type="ECO:0000256" key="5">
    <source>
        <dbReference type="ARBA" id="ARBA00023204"/>
    </source>
</evidence>
<dbReference type="GO" id="GO:0043590">
    <property type="term" value="C:bacterial nucleoid"/>
    <property type="evidence" value="ECO:0007669"/>
    <property type="project" value="TreeGrafter"/>
</dbReference>
<dbReference type="HAMAP" id="MF_00201">
    <property type="entry name" value="RecO"/>
    <property type="match status" value="1"/>
</dbReference>
<dbReference type="Gene3D" id="2.40.50.140">
    <property type="entry name" value="Nucleic acid-binding proteins"/>
    <property type="match status" value="1"/>
</dbReference>
<dbReference type="EMBL" id="CP002582">
    <property type="protein sequence ID" value="ADZ83776.1"/>
    <property type="molecule type" value="Genomic_DNA"/>
</dbReference>
<dbReference type="HOGENOM" id="CLU_066632_3_0_9"/>
<dbReference type="PANTHER" id="PTHR33991">
    <property type="entry name" value="DNA REPAIR PROTEIN RECO"/>
    <property type="match status" value="1"/>
</dbReference>